<dbReference type="RefSeq" id="WP_160560424.1">
    <property type="nucleotide sequence ID" value="NZ_QZDT01000018.1"/>
</dbReference>
<feature type="region of interest" description="Disordered" evidence="7">
    <location>
        <begin position="219"/>
        <end position="240"/>
    </location>
</feature>
<evidence type="ECO:0000256" key="7">
    <source>
        <dbReference type="SAM" id="MobiDB-lite"/>
    </source>
</evidence>
<dbReference type="PROSITE" id="PS00094">
    <property type="entry name" value="C5_MTASE_1"/>
    <property type="match status" value="1"/>
</dbReference>
<accession>A0A9X5BFV8</accession>
<evidence type="ECO:0000313" key="9">
    <source>
        <dbReference type="Proteomes" id="UP001154420"/>
    </source>
</evidence>
<dbReference type="EMBL" id="QZDT01000018">
    <property type="protein sequence ID" value="NBJ93301.1"/>
    <property type="molecule type" value="Genomic_DNA"/>
</dbReference>
<proteinExistence type="inferred from homology"/>
<dbReference type="GO" id="GO:0032259">
    <property type="term" value="P:methylation"/>
    <property type="evidence" value="ECO:0007669"/>
    <property type="project" value="UniProtKB-KW"/>
</dbReference>
<dbReference type="SUPFAM" id="SSF53335">
    <property type="entry name" value="S-adenosyl-L-methionine-dependent methyltransferases"/>
    <property type="match status" value="1"/>
</dbReference>
<dbReference type="Pfam" id="PF00145">
    <property type="entry name" value="DNA_methylase"/>
    <property type="match status" value="1"/>
</dbReference>
<evidence type="ECO:0000256" key="6">
    <source>
        <dbReference type="PROSITE-ProRule" id="PRU01016"/>
    </source>
</evidence>
<evidence type="ECO:0000256" key="4">
    <source>
        <dbReference type="ARBA" id="ARBA00022691"/>
    </source>
</evidence>
<dbReference type="OrthoDB" id="9813719at2"/>
<dbReference type="PRINTS" id="PR00105">
    <property type="entry name" value="C5METTRFRASE"/>
</dbReference>
<comment type="caution">
    <text evidence="8">The sequence shown here is derived from an EMBL/GenBank/DDBJ whole genome shotgun (WGS) entry which is preliminary data.</text>
</comment>
<keyword evidence="5" id="KW-0680">Restriction system</keyword>
<comment type="similarity">
    <text evidence="6">Belongs to the class I-like SAM-binding methyltransferase superfamily. C5-methyltransferase family.</text>
</comment>
<organism evidence="8 9">
    <name type="scientific">Parablautia muri</name>
    <dbReference type="NCBI Taxonomy" id="2320879"/>
    <lineage>
        <taxon>Bacteria</taxon>
        <taxon>Bacillati</taxon>
        <taxon>Bacillota</taxon>
        <taxon>Clostridia</taxon>
        <taxon>Lachnospirales</taxon>
        <taxon>Lachnospiraceae</taxon>
        <taxon>Parablautia</taxon>
    </lineage>
</organism>
<reference evidence="8" key="1">
    <citation type="submission" date="2018-09" db="EMBL/GenBank/DDBJ databases">
        <title>Murine metabolic-syndrome-specific gut microbial biobank.</title>
        <authorList>
            <person name="Liu C."/>
        </authorList>
    </citation>
    <scope>NUCLEOTIDE SEQUENCE</scope>
    <source>
        <strain evidence="8">D42-62</strain>
    </source>
</reference>
<dbReference type="GO" id="GO:0003677">
    <property type="term" value="F:DNA binding"/>
    <property type="evidence" value="ECO:0007669"/>
    <property type="project" value="TreeGrafter"/>
</dbReference>
<dbReference type="InterPro" id="IPR029063">
    <property type="entry name" value="SAM-dependent_MTases_sf"/>
</dbReference>
<dbReference type="GO" id="GO:0009307">
    <property type="term" value="P:DNA restriction-modification system"/>
    <property type="evidence" value="ECO:0007669"/>
    <property type="project" value="UniProtKB-KW"/>
</dbReference>
<protein>
    <recommendedName>
        <fullName evidence="1">DNA (cytosine-5-)-methyltransferase</fullName>
        <ecNumber evidence="1">2.1.1.37</ecNumber>
    </recommendedName>
</protein>
<dbReference type="InterPro" id="IPR050390">
    <property type="entry name" value="C5-Methyltransferase"/>
</dbReference>
<evidence type="ECO:0000256" key="1">
    <source>
        <dbReference type="ARBA" id="ARBA00011975"/>
    </source>
</evidence>
<keyword evidence="3 6" id="KW-0808">Transferase</keyword>
<dbReference type="Gene3D" id="3.90.120.30">
    <property type="match status" value="1"/>
</dbReference>
<dbReference type="PANTHER" id="PTHR10629">
    <property type="entry name" value="CYTOSINE-SPECIFIC METHYLTRANSFERASE"/>
    <property type="match status" value="1"/>
</dbReference>
<evidence type="ECO:0000256" key="2">
    <source>
        <dbReference type="ARBA" id="ARBA00022603"/>
    </source>
</evidence>
<dbReference type="PROSITE" id="PS51679">
    <property type="entry name" value="SAM_MT_C5"/>
    <property type="match status" value="1"/>
</dbReference>
<evidence type="ECO:0000256" key="5">
    <source>
        <dbReference type="ARBA" id="ARBA00022747"/>
    </source>
</evidence>
<dbReference type="PANTHER" id="PTHR10629:SF52">
    <property type="entry name" value="DNA (CYTOSINE-5)-METHYLTRANSFERASE 1"/>
    <property type="match status" value="1"/>
</dbReference>
<feature type="active site" evidence="6">
    <location>
        <position position="74"/>
    </location>
</feature>
<gene>
    <name evidence="8" type="ORF">D5281_12030</name>
</gene>
<evidence type="ECO:0000313" key="8">
    <source>
        <dbReference type="EMBL" id="NBJ93301.1"/>
    </source>
</evidence>
<evidence type="ECO:0000256" key="3">
    <source>
        <dbReference type="ARBA" id="ARBA00022679"/>
    </source>
</evidence>
<dbReference type="EC" id="2.1.1.37" evidence="1"/>
<dbReference type="AlphaFoldDB" id="A0A9X5BFV8"/>
<dbReference type="InterPro" id="IPR018117">
    <property type="entry name" value="C5_DNA_meth_AS"/>
</dbReference>
<dbReference type="InterPro" id="IPR001525">
    <property type="entry name" value="C5_MeTfrase"/>
</dbReference>
<dbReference type="Proteomes" id="UP001154420">
    <property type="component" value="Unassembled WGS sequence"/>
</dbReference>
<dbReference type="GO" id="GO:0003886">
    <property type="term" value="F:DNA (cytosine-5-)-methyltransferase activity"/>
    <property type="evidence" value="ECO:0007669"/>
    <property type="project" value="UniProtKB-EC"/>
</dbReference>
<sequence>MGGITLGSLFDGIGGFPYAASFYGIRTLWASEVMPDCVSVTRRHFPDMEHMGDITCLRGGKLPPVDIITFGSPCQGLSIAGQRRGLADGRSGLFKEAVRIIDEMREATDGRYPKFALWENVPGAFSSAGGRDFRAVLEALTAGEVPMPCSGKWANAGMVRGGAADLAWCVYDAQYFGTAQRRRRVFLVTDFRGRSAGEILFVPKSLREYFEAGGTPRQGVSAFGGDDPEKAGGGDNGGLTGNGMPDKEVYCIAGNTIGRKPGNGGHGIGCQRELSYTLTTADRHVVAIPENGQKMAGRGKAAILNDQGGSYLAVEHSGLSPTLRGQPHGNLPVVAFDGMARRLTPLECERLQGFPDG</sequence>
<dbReference type="Gene3D" id="3.40.50.150">
    <property type="entry name" value="Vaccinia Virus protein VP39"/>
    <property type="match status" value="1"/>
</dbReference>
<keyword evidence="9" id="KW-1185">Reference proteome</keyword>
<dbReference type="GO" id="GO:0044027">
    <property type="term" value="P:negative regulation of gene expression via chromosomal CpG island methylation"/>
    <property type="evidence" value="ECO:0007669"/>
    <property type="project" value="TreeGrafter"/>
</dbReference>
<name>A0A9X5BFV8_9FIRM</name>
<keyword evidence="2 6" id="KW-0489">Methyltransferase</keyword>
<keyword evidence="4 6" id="KW-0949">S-adenosyl-L-methionine</keyword>